<feature type="transmembrane region" description="Helical" evidence="2">
    <location>
        <begin position="389"/>
        <end position="407"/>
    </location>
</feature>
<dbReference type="RefSeq" id="WP_301664803.1">
    <property type="nucleotide sequence ID" value="NZ_VCYH01000008.1"/>
</dbReference>
<name>A0ABT8MCK3_9EURY</name>
<dbReference type="CDD" id="cd05121">
    <property type="entry name" value="ABC1_ADCK3-like"/>
    <property type="match status" value="1"/>
</dbReference>
<dbReference type="Pfam" id="PF03109">
    <property type="entry name" value="ABC1"/>
    <property type="match status" value="1"/>
</dbReference>
<dbReference type="SUPFAM" id="SSF56112">
    <property type="entry name" value="Protein kinase-like (PK-like)"/>
    <property type="match status" value="1"/>
</dbReference>
<evidence type="ECO:0000313" key="4">
    <source>
        <dbReference type="EMBL" id="MDN7025634.1"/>
    </source>
</evidence>
<dbReference type="InterPro" id="IPR004147">
    <property type="entry name" value="ABC1_dom"/>
</dbReference>
<evidence type="ECO:0000259" key="3">
    <source>
        <dbReference type="Pfam" id="PF03109"/>
    </source>
</evidence>
<dbReference type="InterPro" id="IPR011009">
    <property type="entry name" value="Kinase-like_dom_sf"/>
</dbReference>
<dbReference type="GO" id="GO:0016301">
    <property type="term" value="F:kinase activity"/>
    <property type="evidence" value="ECO:0007669"/>
    <property type="project" value="UniProtKB-KW"/>
</dbReference>
<dbReference type="EMBL" id="VCYH01000008">
    <property type="protein sequence ID" value="MDN7025634.1"/>
    <property type="molecule type" value="Genomic_DNA"/>
</dbReference>
<dbReference type="Proteomes" id="UP001168338">
    <property type="component" value="Unassembled WGS sequence"/>
</dbReference>
<dbReference type="PANTHER" id="PTHR10566:SF113">
    <property type="entry name" value="PROTEIN ACTIVITY OF BC1 COMPLEX KINASE 7, CHLOROPLASTIC"/>
    <property type="match status" value="1"/>
</dbReference>
<keyword evidence="4" id="KW-0808">Transferase</keyword>
<keyword evidence="2" id="KW-0472">Membrane</keyword>
<organism evidence="4 5">
    <name type="scientific">Methanoculleus frigidifontis</name>
    <dbReference type="NCBI Taxonomy" id="2584085"/>
    <lineage>
        <taxon>Archaea</taxon>
        <taxon>Methanobacteriati</taxon>
        <taxon>Methanobacteriota</taxon>
        <taxon>Stenosarchaea group</taxon>
        <taxon>Methanomicrobia</taxon>
        <taxon>Methanomicrobiales</taxon>
        <taxon>Methanomicrobiaceae</taxon>
        <taxon>Methanoculleus</taxon>
    </lineage>
</organism>
<keyword evidence="2" id="KW-0812">Transmembrane</keyword>
<sequence>MVTRFQRYGQIADVLIKYGFGILVEEVFPGSERLRAFKKRQKVEERSVYERIRLAIEELGPTFIKFGQITSTRRELLPPELIEELQKLQDQVAPLPYSDVLPVIREYCPNFGECFDLIEEEPCAAASLSQVHRAVLKDGSVVALKVQRPGIVDLIEIDLLILRSLADRVEMMYPDLRVYNPSGIVDEFALQIRRELDFVQDGKNAERLGRNMRDVHGVRVPKIYWNYSGTRMLTMEYVEGVRIDDVDALRKMGLLPGELAERGFYAYIKQIFIDGFFHGDPHPGNLLVTDRGSIVFLDFGIVGLLRPEKKRRFIDLLLAIVETDVDRVIDAFKHLGVSIKPEDLENVKDEIYLVLVDYRDMQIQQFDFGMALMGLTDTLRRYRIRVPPTLMLMLKVIVMVMDVGTALDPTFNFDRKIRPYITEIVVQERFSPKRVLGAGHAIAEAVDSLVALPRSIADTLQNVSEGSITLEVEKSNLAQIVDTLDHVTDKVLIGLIVAAIVVGSSLILRVSDVVLPDYITWLAIMGYAVAVVVGFYAIYHAIGYRSDGGR</sequence>
<comment type="caution">
    <text evidence="4">The sequence shown here is derived from an EMBL/GenBank/DDBJ whole genome shotgun (WGS) entry which is preliminary data.</text>
</comment>
<evidence type="ECO:0000256" key="2">
    <source>
        <dbReference type="SAM" id="Phobius"/>
    </source>
</evidence>
<proteinExistence type="inferred from homology"/>
<feature type="transmembrane region" description="Helical" evidence="2">
    <location>
        <begin position="491"/>
        <end position="511"/>
    </location>
</feature>
<keyword evidence="2" id="KW-1133">Transmembrane helix</keyword>
<reference evidence="4" key="1">
    <citation type="submission" date="2019-05" db="EMBL/GenBank/DDBJ databases">
        <title>Methanoculleus sp. FWC-SCC1, a methanogenic archaeon isolated from deep marine cold seep.</title>
        <authorList>
            <person name="Chen Y.-W."/>
            <person name="Chen S.-C."/>
            <person name="Teng N.-H."/>
            <person name="Lai M.-C."/>
        </authorList>
    </citation>
    <scope>NUCLEOTIDE SEQUENCE</scope>
    <source>
        <strain evidence="4">FWC-SCC1</strain>
    </source>
</reference>
<evidence type="ECO:0000256" key="1">
    <source>
        <dbReference type="ARBA" id="ARBA00009670"/>
    </source>
</evidence>
<evidence type="ECO:0000313" key="5">
    <source>
        <dbReference type="Proteomes" id="UP001168338"/>
    </source>
</evidence>
<protein>
    <submittedName>
        <fullName evidence="4">AarF/ABC1/UbiB kinase family protein</fullName>
    </submittedName>
</protein>
<comment type="similarity">
    <text evidence="1">Belongs to the protein kinase superfamily. ADCK protein kinase family.</text>
</comment>
<dbReference type="PANTHER" id="PTHR10566">
    <property type="entry name" value="CHAPERONE-ACTIVITY OF BC1 COMPLEX CABC1 -RELATED"/>
    <property type="match status" value="1"/>
</dbReference>
<keyword evidence="5" id="KW-1185">Reference proteome</keyword>
<dbReference type="InterPro" id="IPR050154">
    <property type="entry name" value="UbiB_kinase"/>
</dbReference>
<accession>A0ABT8MCK3</accession>
<feature type="domain" description="ABC1 atypical kinase-like" evidence="3">
    <location>
        <begin position="87"/>
        <end position="330"/>
    </location>
</feature>
<feature type="transmembrane region" description="Helical" evidence="2">
    <location>
        <begin position="518"/>
        <end position="542"/>
    </location>
</feature>
<gene>
    <name evidence="4" type="ORF">FGU65_12155</name>
</gene>
<keyword evidence="4" id="KW-0418">Kinase</keyword>